<evidence type="ECO:0000313" key="10">
    <source>
        <dbReference type="EMBL" id="KPL76562.1"/>
    </source>
</evidence>
<proteinExistence type="inferred from homology"/>
<dbReference type="Proteomes" id="UP000050417">
    <property type="component" value="Unassembled WGS sequence"/>
</dbReference>
<name>A0A0N8GMY1_9CHLR</name>
<keyword evidence="11" id="KW-1185">Reference proteome</keyword>
<dbReference type="CDD" id="cd06261">
    <property type="entry name" value="TM_PBP2"/>
    <property type="match status" value="1"/>
</dbReference>
<dbReference type="GO" id="GO:0055085">
    <property type="term" value="P:transmembrane transport"/>
    <property type="evidence" value="ECO:0007669"/>
    <property type="project" value="InterPro"/>
</dbReference>
<organism evidence="10 11">
    <name type="scientific">Ornatilinea apprima</name>
    <dbReference type="NCBI Taxonomy" id="1134406"/>
    <lineage>
        <taxon>Bacteria</taxon>
        <taxon>Bacillati</taxon>
        <taxon>Chloroflexota</taxon>
        <taxon>Anaerolineae</taxon>
        <taxon>Anaerolineales</taxon>
        <taxon>Anaerolineaceae</taxon>
        <taxon>Ornatilinea</taxon>
    </lineage>
</organism>
<dbReference type="GO" id="GO:0005886">
    <property type="term" value="C:plasma membrane"/>
    <property type="evidence" value="ECO:0007669"/>
    <property type="project" value="UniProtKB-SubCell"/>
</dbReference>
<dbReference type="PROSITE" id="PS50928">
    <property type="entry name" value="ABC_TM1"/>
    <property type="match status" value="1"/>
</dbReference>
<evidence type="ECO:0000256" key="2">
    <source>
        <dbReference type="ARBA" id="ARBA00007069"/>
    </source>
</evidence>
<dbReference type="InterPro" id="IPR051789">
    <property type="entry name" value="Bact_Polyamine_Transport"/>
</dbReference>
<evidence type="ECO:0000256" key="7">
    <source>
        <dbReference type="ARBA" id="ARBA00023136"/>
    </source>
</evidence>
<dbReference type="PATRIC" id="fig|1134406.4.peg.987"/>
<evidence type="ECO:0000256" key="3">
    <source>
        <dbReference type="ARBA" id="ARBA00022448"/>
    </source>
</evidence>
<feature type="transmembrane region" description="Helical" evidence="8">
    <location>
        <begin position="64"/>
        <end position="88"/>
    </location>
</feature>
<comment type="subcellular location">
    <subcellularLocation>
        <location evidence="1 8">Cell membrane</location>
        <topology evidence="1 8">Multi-pass membrane protein</topology>
    </subcellularLocation>
</comment>
<evidence type="ECO:0000313" key="11">
    <source>
        <dbReference type="Proteomes" id="UP000050417"/>
    </source>
</evidence>
<feature type="domain" description="ABC transmembrane type-1" evidence="9">
    <location>
        <begin position="65"/>
        <end position="253"/>
    </location>
</feature>
<evidence type="ECO:0000256" key="5">
    <source>
        <dbReference type="ARBA" id="ARBA00022692"/>
    </source>
</evidence>
<keyword evidence="3 8" id="KW-0813">Transport</keyword>
<evidence type="ECO:0000256" key="8">
    <source>
        <dbReference type="RuleBase" id="RU363032"/>
    </source>
</evidence>
<sequence length="271" mass="30549">MNQRKLAFSIGWGYYLVITLLLYIPIVLLIVFSFNDSTLLAFPLKGFTLKWYQQLWEDTELLRALYNSLVVGILSSLVATAIGTFAAIGVTRFHFIGKDFFLTVASLPLVVPYVVLGVAMLLLFRFLGIELSLWTVGIGHVVINIPYVLLIVAARLAGFDKRIEEAAMDLGANYWQTLWRVTLPICMPALLASFLSSLTTSFDEFALTFFLTGTDNTLPIYLYSQLRFPTRVPLVITLAAVIILVTLVIVLLQEWLRHLDQPKRRKGIEIT</sequence>
<feature type="transmembrane region" description="Helical" evidence="8">
    <location>
        <begin position="100"/>
        <end position="127"/>
    </location>
</feature>
<feature type="transmembrane region" description="Helical" evidence="8">
    <location>
        <begin position="133"/>
        <end position="157"/>
    </location>
</feature>
<dbReference type="OrthoDB" id="9782004at2"/>
<evidence type="ECO:0000256" key="4">
    <source>
        <dbReference type="ARBA" id="ARBA00022475"/>
    </source>
</evidence>
<keyword evidence="6 8" id="KW-1133">Transmembrane helix</keyword>
<dbReference type="AlphaFoldDB" id="A0A0N8GMY1"/>
<evidence type="ECO:0000256" key="1">
    <source>
        <dbReference type="ARBA" id="ARBA00004651"/>
    </source>
</evidence>
<keyword evidence="7 8" id="KW-0472">Membrane</keyword>
<feature type="transmembrane region" description="Helical" evidence="8">
    <location>
        <begin position="178"/>
        <end position="198"/>
    </location>
</feature>
<dbReference type="RefSeq" id="WP_075063146.1">
    <property type="nucleotide sequence ID" value="NZ_LGCL01000025.1"/>
</dbReference>
<evidence type="ECO:0000256" key="6">
    <source>
        <dbReference type="ARBA" id="ARBA00022989"/>
    </source>
</evidence>
<dbReference type="InterPro" id="IPR035906">
    <property type="entry name" value="MetI-like_sf"/>
</dbReference>
<feature type="transmembrane region" description="Helical" evidence="8">
    <location>
        <begin position="232"/>
        <end position="256"/>
    </location>
</feature>
<dbReference type="STRING" id="1134406.ADN00_11435"/>
<reference evidence="10 11" key="1">
    <citation type="submission" date="2015-07" db="EMBL/GenBank/DDBJ databases">
        <title>Genome sequence of Ornatilinea apprima DSM 23815.</title>
        <authorList>
            <person name="Hemp J."/>
            <person name="Ward L.M."/>
            <person name="Pace L.A."/>
            <person name="Fischer W.W."/>
        </authorList>
    </citation>
    <scope>NUCLEOTIDE SEQUENCE [LARGE SCALE GENOMIC DNA]</scope>
    <source>
        <strain evidence="10 11">P3M-1</strain>
    </source>
</reference>
<evidence type="ECO:0000259" key="9">
    <source>
        <dbReference type="PROSITE" id="PS50928"/>
    </source>
</evidence>
<feature type="transmembrane region" description="Helical" evidence="8">
    <location>
        <begin position="12"/>
        <end position="34"/>
    </location>
</feature>
<dbReference type="Gene3D" id="1.10.3720.10">
    <property type="entry name" value="MetI-like"/>
    <property type="match status" value="1"/>
</dbReference>
<comment type="similarity">
    <text evidence="2">Belongs to the binding-protein-dependent transport system permease family. CysTW subfamily.</text>
</comment>
<keyword evidence="4" id="KW-1003">Cell membrane</keyword>
<dbReference type="SUPFAM" id="SSF161098">
    <property type="entry name" value="MetI-like"/>
    <property type="match status" value="1"/>
</dbReference>
<accession>A0A0N8GMY1</accession>
<comment type="caution">
    <text evidence="10">The sequence shown here is derived from an EMBL/GenBank/DDBJ whole genome shotgun (WGS) entry which is preliminary data.</text>
</comment>
<dbReference type="EMBL" id="LGCL01000025">
    <property type="protein sequence ID" value="KPL76562.1"/>
    <property type="molecule type" value="Genomic_DNA"/>
</dbReference>
<dbReference type="InterPro" id="IPR000515">
    <property type="entry name" value="MetI-like"/>
</dbReference>
<dbReference type="PANTHER" id="PTHR43848">
    <property type="entry name" value="PUTRESCINE TRANSPORT SYSTEM PERMEASE PROTEIN POTI"/>
    <property type="match status" value="1"/>
</dbReference>
<protein>
    <recommendedName>
        <fullName evidence="9">ABC transmembrane type-1 domain-containing protein</fullName>
    </recommendedName>
</protein>
<dbReference type="Pfam" id="PF00528">
    <property type="entry name" value="BPD_transp_1"/>
    <property type="match status" value="1"/>
</dbReference>
<keyword evidence="5 8" id="KW-0812">Transmembrane</keyword>
<dbReference type="PANTHER" id="PTHR43848:SF2">
    <property type="entry name" value="PUTRESCINE TRANSPORT SYSTEM PERMEASE PROTEIN POTI"/>
    <property type="match status" value="1"/>
</dbReference>
<gene>
    <name evidence="10" type="ORF">ADN00_11435</name>
</gene>